<evidence type="ECO:0000313" key="2">
    <source>
        <dbReference type="EMBL" id="CAD9613285.1"/>
    </source>
</evidence>
<organism evidence="2">
    <name type="scientific">Zooxanthella nutricula</name>
    <dbReference type="NCBI Taxonomy" id="1333877"/>
    <lineage>
        <taxon>Eukaryota</taxon>
        <taxon>Sar</taxon>
        <taxon>Alveolata</taxon>
        <taxon>Dinophyceae</taxon>
        <taxon>Peridiniales</taxon>
        <taxon>Peridiniales incertae sedis</taxon>
        <taxon>Zooxanthella</taxon>
    </lineage>
</organism>
<sequence>MLQTSPWPRPPAAEDAPGLYQVVADRIGVGPTANMGTIIAELEEGAVVHVLDVLWLRDEQRLRGRLLHPPGWISLRSTGGDDRRCWARRLDGSTIDSRDCGDLSDVSSEQSSWSSSEDVSLQGDVVQPCKVMDGKPTADYFGSLPELGAPDPIASLCRCCVARGEGAGGRSPRDGDAVGAERFGSANAALGSGRVAAAVESERGLVQPSLARRVRLSGRAHRRRPTRMRL</sequence>
<evidence type="ECO:0000256" key="1">
    <source>
        <dbReference type="SAM" id="MobiDB-lite"/>
    </source>
</evidence>
<gene>
    <name evidence="2" type="ORF">BRAN1462_LOCUS41948</name>
</gene>
<reference evidence="2" key="1">
    <citation type="submission" date="2021-01" db="EMBL/GenBank/DDBJ databases">
        <authorList>
            <person name="Corre E."/>
            <person name="Pelletier E."/>
            <person name="Niang G."/>
            <person name="Scheremetjew M."/>
            <person name="Finn R."/>
            <person name="Kale V."/>
            <person name="Holt S."/>
            <person name="Cochrane G."/>
            <person name="Meng A."/>
            <person name="Brown T."/>
            <person name="Cohen L."/>
        </authorList>
    </citation>
    <scope>NUCLEOTIDE SEQUENCE</scope>
    <source>
        <strain evidence="2">RCC3387</strain>
    </source>
</reference>
<protein>
    <submittedName>
        <fullName evidence="2">Uncharacterized protein</fullName>
    </submittedName>
</protein>
<dbReference type="EMBL" id="HBGW01065795">
    <property type="protein sequence ID" value="CAD9613285.1"/>
    <property type="molecule type" value="Transcribed_RNA"/>
</dbReference>
<dbReference type="AlphaFoldDB" id="A0A7S2LSN5"/>
<feature type="compositionally biased region" description="Low complexity" evidence="1">
    <location>
        <begin position="103"/>
        <end position="119"/>
    </location>
</feature>
<name>A0A7S2LSN5_9DINO</name>
<proteinExistence type="predicted"/>
<accession>A0A7S2LSN5</accession>
<feature type="region of interest" description="Disordered" evidence="1">
    <location>
        <begin position="100"/>
        <end position="119"/>
    </location>
</feature>